<dbReference type="AlphaFoldDB" id="I4D2L3"/>
<keyword evidence="2" id="KW-0223">Dioxygenase</keyword>
<dbReference type="Proteomes" id="UP000002892">
    <property type="component" value="Chromosome"/>
</dbReference>
<dbReference type="InterPro" id="IPR029068">
    <property type="entry name" value="Glyas_Bleomycin-R_OHBP_Dase"/>
</dbReference>
<dbReference type="PROSITE" id="PS51819">
    <property type="entry name" value="VOC"/>
    <property type="match status" value="1"/>
</dbReference>
<dbReference type="SUPFAM" id="SSF54593">
    <property type="entry name" value="Glyoxalase/Bleomycin resistance protein/Dihydroxybiphenyl dioxygenase"/>
    <property type="match status" value="1"/>
</dbReference>
<evidence type="ECO:0000313" key="3">
    <source>
        <dbReference type="Proteomes" id="UP000002892"/>
    </source>
</evidence>
<dbReference type="Pfam" id="PF00903">
    <property type="entry name" value="Glyoxalase"/>
    <property type="match status" value="1"/>
</dbReference>
<protein>
    <submittedName>
        <fullName evidence="2">Putative ring-cleavage extradiol dioxygenase</fullName>
    </submittedName>
</protein>
<feature type="domain" description="VOC" evidence="1">
    <location>
        <begin position="5"/>
        <end position="99"/>
    </location>
</feature>
<name>I4D2L3_DESAJ</name>
<gene>
    <name evidence="2" type="ordered locus">Desaci_0993</name>
</gene>
<reference evidence="2 3" key="1">
    <citation type="journal article" date="2012" name="J. Bacteriol.">
        <title>Complete genome sequences of Desulfosporosinus orientis DSM765T, Desulfosporosinus youngiae DSM17734T, Desulfosporosinus meridiei DSM13257T, and Desulfosporosinus acidiphilus DSM22704T.</title>
        <authorList>
            <person name="Pester M."/>
            <person name="Brambilla E."/>
            <person name="Alazard D."/>
            <person name="Rattei T."/>
            <person name="Weinmaier T."/>
            <person name="Han J."/>
            <person name="Lucas S."/>
            <person name="Lapidus A."/>
            <person name="Cheng J.F."/>
            <person name="Goodwin L."/>
            <person name="Pitluck S."/>
            <person name="Peters L."/>
            <person name="Ovchinnikova G."/>
            <person name="Teshima H."/>
            <person name="Detter J.C."/>
            <person name="Han C.S."/>
            <person name="Tapia R."/>
            <person name="Land M.L."/>
            <person name="Hauser L."/>
            <person name="Kyrpides N.C."/>
            <person name="Ivanova N.N."/>
            <person name="Pagani I."/>
            <person name="Huntmann M."/>
            <person name="Wei C.L."/>
            <person name="Davenport K.W."/>
            <person name="Daligault H."/>
            <person name="Chain P.S."/>
            <person name="Chen A."/>
            <person name="Mavromatis K."/>
            <person name="Markowitz V."/>
            <person name="Szeto E."/>
            <person name="Mikhailova N."/>
            <person name="Pati A."/>
            <person name="Wagner M."/>
            <person name="Woyke T."/>
            <person name="Ollivier B."/>
            <person name="Klenk H.P."/>
            <person name="Spring S."/>
            <person name="Loy A."/>
        </authorList>
    </citation>
    <scope>NUCLEOTIDE SEQUENCE [LARGE SCALE GENOMIC DNA]</scope>
    <source>
        <strain evidence="3">DSM 22704 / JCM 16185 / SJ4</strain>
    </source>
</reference>
<dbReference type="Gene3D" id="3.10.180.10">
    <property type="entry name" value="2,3-Dihydroxybiphenyl 1,2-Dioxygenase, domain 1"/>
    <property type="match status" value="1"/>
</dbReference>
<dbReference type="RefSeq" id="WP_014826046.1">
    <property type="nucleotide sequence ID" value="NC_018068.1"/>
</dbReference>
<dbReference type="InterPro" id="IPR037523">
    <property type="entry name" value="VOC_core"/>
</dbReference>
<sequence length="99" mass="10952">MKVHKMDHFVLTVEDSERACEFYSGVLGMKVLSFGEGRKALSFGEYKINLHEAVKEFTPNALMPTPGSIDVCLLTETPLDNVIQHLIDHGVPVIEGPVL</sequence>
<dbReference type="EMBL" id="CP003639">
    <property type="protein sequence ID" value="AFM40037.1"/>
    <property type="molecule type" value="Genomic_DNA"/>
</dbReference>
<organism evidence="2 3">
    <name type="scientific">Desulfosporosinus acidiphilus (strain DSM 22704 / JCM 16185 / SJ4)</name>
    <dbReference type="NCBI Taxonomy" id="646529"/>
    <lineage>
        <taxon>Bacteria</taxon>
        <taxon>Bacillati</taxon>
        <taxon>Bacillota</taxon>
        <taxon>Clostridia</taxon>
        <taxon>Eubacteriales</taxon>
        <taxon>Desulfitobacteriaceae</taxon>
        <taxon>Desulfosporosinus</taxon>
    </lineage>
</organism>
<dbReference type="KEGG" id="dai:Desaci_0993"/>
<accession>I4D2L3</accession>
<keyword evidence="3" id="KW-1185">Reference proteome</keyword>
<keyword evidence="2" id="KW-0560">Oxidoreductase</keyword>
<dbReference type="eggNOG" id="COG0346">
    <property type="taxonomic scope" value="Bacteria"/>
</dbReference>
<dbReference type="InterPro" id="IPR004360">
    <property type="entry name" value="Glyas_Fos-R_dOase_dom"/>
</dbReference>
<proteinExistence type="predicted"/>
<evidence type="ECO:0000313" key="2">
    <source>
        <dbReference type="EMBL" id="AFM40037.1"/>
    </source>
</evidence>
<dbReference type="GO" id="GO:0051213">
    <property type="term" value="F:dioxygenase activity"/>
    <property type="evidence" value="ECO:0007669"/>
    <property type="project" value="UniProtKB-KW"/>
</dbReference>
<dbReference type="STRING" id="646529.Desaci_0993"/>
<dbReference type="HOGENOM" id="CLU_046006_4_4_9"/>
<evidence type="ECO:0000259" key="1">
    <source>
        <dbReference type="PROSITE" id="PS51819"/>
    </source>
</evidence>